<dbReference type="PhylomeDB" id="B4G6F8"/>
<reference evidence="1 2" key="1">
    <citation type="journal article" date="2007" name="Nature">
        <title>Evolution of genes and genomes on the Drosophila phylogeny.</title>
        <authorList>
            <consortium name="Drosophila 12 Genomes Consortium"/>
            <person name="Clark A.G."/>
            <person name="Eisen M.B."/>
            <person name="Smith D.R."/>
            <person name="Bergman C.M."/>
            <person name="Oliver B."/>
            <person name="Markow T.A."/>
            <person name="Kaufman T.C."/>
            <person name="Kellis M."/>
            <person name="Gelbart W."/>
            <person name="Iyer V.N."/>
            <person name="Pollard D.A."/>
            <person name="Sackton T.B."/>
            <person name="Larracuente A.M."/>
            <person name="Singh N.D."/>
            <person name="Abad J.P."/>
            <person name="Abt D.N."/>
            <person name="Adryan B."/>
            <person name="Aguade M."/>
            <person name="Akashi H."/>
            <person name="Anderson W.W."/>
            <person name="Aquadro C.F."/>
            <person name="Ardell D.H."/>
            <person name="Arguello R."/>
            <person name="Artieri C.G."/>
            <person name="Barbash D.A."/>
            <person name="Barker D."/>
            <person name="Barsanti P."/>
            <person name="Batterham P."/>
            <person name="Batzoglou S."/>
            <person name="Begun D."/>
            <person name="Bhutkar A."/>
            <person name="Blanco E."/>
            <person name="Bosak S.A."/>
            <person name="Bradley R.K."/>
            <person name="Brand A.D."/>
            <person name="Brent M.R."/>
            <person name="Brooks A.N."/>
            <person name="Brown R.H."/>
            <person name="Butlin R.K."/>
            <person name="Caggese C."/>
            <person name="Calvi B.R."/>
            <person name="Bernardo de Carvalho A."/>
            <person name="Caspi A."/>
            <person name="Castrezana S."/>
            <person name="Celniker S.E."/>
            <person name="Chang J.L."/>
            <person name="Chapple C."/>
            <person name="Chatterji S."/>
            <person name="Chinwalla A."/>
            <person name="Civetta A."/>
            <person name="Clifton S.W."/>
            <person name="Comeron J.M."/>
            <person name="Costello J.C."/>
            <person name="Coyne J.A."/>
            <person name="Daub J."/>
            <person name="David R.G."/>
            <person name="Delcher A.L."/>
            <person name="Delehaunty K."/>
            <person name="Do C.B."/>
            <person name="Ebling H."/>
            <person name="Edwards K."/>
            <person name="Eickbush T."/>
            <person name="Evans J.D."/>
            <person name="Filipski A."/>
            <person name="Findeiss S."/>
            <person name="Freyhult E."/>
            <person name="Fulton L."/>
            <person name="Fulton R."/>
            <person name="Garcia A.C."/>
            <person name="Gardiner A."/>
            <person name="Garfield D.A."/>
            <person name="Garvin B.E."/>
            <person name="Gibson G."/>
            <person name="Gilbert D."/>
            <person name="Gnerre S."/>
            <person name="Godfrey J."/>
            <person name="Good R."/>
            <person name="Gotea V."/>
            <person name="Gravely B."/>
            <person name="Greenberg A.J."/>
            <person name="Griffiths-Jones S."/>
            <person name="Gross S."/>
            <person name="Guigo R."/>
            <person name="Gustafson E.A."/>
            <person name="Haerty W."/>
            <person name="Hahn M.W."/>
            <person name="Halligan D.L."/>
            <person name="Halpern A.L."/>
            <person name="Halter G.M."/>
            <person name="Han M.V."/>
            <person name="Heger A."/>
            <person name="Hillier L."/>
            <person name="Hinrichs A.S."/>
            <person name="Holmes I."/>
            <person name="Hoskins R.A."/>
            <person name="Hubisz M.J."/>
            <person name="Hultmark D."/>
            <person name="Huntley M.A."/>
            <person name="Jaffe D.B."/>
            <person name="Jagadeeshan S."/>
            <person name="Jeck W.R."/>
            <person name="Johnson J."/>
            <person name="Jones C.D."/>
            <person name="Jordan W.C."/>
            <person name="Karpen G.H."/>
            <person name="Kataoka E."/>
            <person name="Keightley P.D."/>
            <person name="Kheradpour P."/>
            <person name="Kirkness E.F."/>
            <person name="Koerich L.B."/>
            <person name="Kristiansen K."/>
            <person name="Kudrna D."/>
            <person name="Kulathinal R.J."/>
            <person name="Kumar S."/>
            <person name="Kwok R."/>
            <person name="Lander E."/>
            <person name="Langley C.H."/>
            <person name="Lapoint R."/>
            <person name="Lazzaro B.P."/>
            <person name="Lee S.J."/>
            <person name="Levesque L."/>
            <person name="Li R."/>
            <person name="Lin C.F."/>
            <person name="Lin M.F."/>
            <person name="Lindblad-Toh K."/>
            <person name="Llopart A."/>
            <person name="Long M."/>
            <person name="Low L."/>
            <person name="Lozovsky E."/>
            <person name="Lu J."/>
            <person name="Luo M."/>
            <person name="Machado C.A."/>
            <person name="Makalowski W."/>
            <person name="Marzo M."/>
            <person name="Matsuda M."/>
            <person name="Matzkin L."/>
            <person name="McAllister B."/>
            <person name="McBride C.S."/>
            <person name="McKernan B."/>
            <person name="McKernan K."/>
            <person name="Mendez-Lago M."/>
            <person name="Minx P."/>
            <person name="Mollenhauer M.U."/>
            <person name="Montooth K."/>
            <person name="Mount S.M."/>
            <person name="Mu X."/>
            <person name="Myers E."/>
            <person name="Negre B."/>
            <person name="Newfeld S."/>
            <person name="Nielsen R."/>
            <person name="Noor M.A."/>
            <person name="O'Grady P."/>
            <person name="Pachter L."/>
            <person name="Papaceit M."/>
            <person name="Parisi M.J."/>
            <person name="Parisi M."/>
            <person name="Parts L."/>
            <person name="Pedersen J.S."/>
            <person name="Pesole G."/>
            <person name="Phillippy A.M."/>
            <person name="Ponting C.P."/>
            <person name="Pop M."/>
            <person name="Porcelli D."/>
            <person name="Powell J.R."/>
            <person name="Prohaska S."/>
            <person name="Pruitt K."/>
            <person name="Puig M."/>
            <person name="Quesneville H."/>
            <person name="Ram K.R."/>
            <person name="Rand D."/>
            <person name="Rasmussen M.D."/>
            <person name="Reed L.K."/>
            <person name="Reenan R."/>
            <person name="Reily A."/>
            <person name="Remington K.A."/>
            <person name="Rieger T.T."/>
            <person name="Ritchie M.G."/>
            <person name="Robin C."/>
            <person name="Rogers Y.H."/>
            <person name="Rohde C."/>
            <person name="Rozas J."/>
            <person name="Rubenfield M.J."/>
            <person name="Ruiz A."/>
            <person name="Russo S."/>
            <person name="Salzberg S.L."/>
            <person name="Sanchez-Gracia A."/>
            <person name="Saranga D.J."/>
            <person name="Sato H."/>
            <person name="Schaeffer S.W."/>
            <person name="Schatz M.C."/>
            <person name="Schlenke T."/>
            <person name="Schwartz R."/>
            <person name="Segarra C."/>
            <person name="Singh R.S."/>
            <person name="Sirot L."/>
            <person name="Sirota M."/>
            <person name="Sisneros N.B."/>
            <person name="Smith C.D."/>
            <person name="Smith T.F."/>
            <person name="Spieth J."/>
            <person name="Stage D.E."/>
            <person name="Stark A."/>
            <person name="Stephan W."/>
            <person name="Strausberg R.L."/>
            <person name="Strempel S."/>
            <person name="Sturgill D."/>
            <person name="Sutton G."/>
            <person name="Sutton G.G."/>
            <person name="Tao W."/>
            <person name="Teichmann S."/>
            <person name="Tobari Y.N."/>
            <person name="Tomimura Y."/>
            <person name="Tsolas J.M."/>
            <person name="Valente V.L."/>
            <person name="Venter E."/>
            <person name="Venter J.C."/>
            <person name="Vicario S."/>
            <person name="Vieira F.G."/>
            <person name="Vilella A.J."/>
            <person name="Villasante A."/>
            <person name="Walenz B."/>
            <person name="Wang J."/>
            <person name="Wasserman M."/>
            <person name="Watts T."/>
            <person name="Wilson D."/>
            <person name="Wilson R.K."/>
            <person name="Wing R.A."/>
            <person name="Wolfner M.F."/>
            <person name="Wong A."/>
            <person name="Wong G.K."/>
            <person name="Wu C.I."/>
            <person name="Wu G."/>
            <person name="Yamamoto D."/>
            <person name="Yang H.P."/>
            <person name="Yang S.P."/>
            <person name="Yorke J.A."/>
            <person name="Yoshida K."/>
            <person name="Zdobnov E."/>
            <person name="Zhang P."/>
            <person name="Zhang Y."/>
            <person name="Zimin A.V."/>
            <person name="Baldwin J."/>
            <person name="Abdouelleil A."/>
            <person name="Abdulkadir J."/>
            <person name="Abebe A."/>
            <person name="Abera B."/>
            <person name="Abreu J."/>
            <person name="Acer S.C."/>
            <person name="Aftuck L."/>
            <person name="Alexander A."/>
            <person name="An P."/>
            <person name="Anderson E."/>
            <person name="Anderson S."/>
            <person name="Arachi H."/>
            <person name="Azer M."/>
            <person name="Bachantsang P."/>
            <person name="Barry A."/>
            <person name="Bayul T."/>
            <person name="Berlin A."/>
            <person name="Bessette D."/>
            <person name="Bloom T."/>
            <person name="Blye J."/>
            <person name="Boguslavskiy L."/>
            <person name="Bonnet C."/>
            <person name="Boukhgalter B."/>
            <person name="Bourzgui I."/>
            <person name="Brown A."/>
            <person name="Cahill P."/>
            <person name="Channer S."/>
            <person name="Cheshatsang Y."/>
            <person name="Chuda L."/>
            <person name="Citroen M."/>
            <person name="Collymore A."/>
            <person name="Cooke P."/>
            <person name="Costello M."/>
            <person name="D'Aco K."/>
            <person name="Daza R."/>
            <person name="De Haan G."/>
            <person name="DeGray S."/>
            <person name="DeMaso C."/>
            <person name="Dhargay N."/>
            <person name="Dooley K."/>
            <person name="Dooley E."/>
            <person name="Doricent M."/>
            <person name="Dorje P."/>
            <person name="Dorjee K."/>
            <person name="Dupes A."/>
            <person name="Elong R."/>
            <person name="Falk J."/>
            <person name="Farina A."/>
            <person name="Faro S."/>
            <person name="Ferguson D."/>
            <person name="Fisher S."/>
            <person name="Foley C.D."/>
            <person name="Franke A."/>
            <person name="Friedrich D."/>
            <person name="Gadbois L."/>
            <person name="Gearin G."/>
            <person name="Gearin C.R."/>
            <person name="Giannoukos G."/>
            <person name="Goode T."/>
            <person name="Graham J."/>
            <person name="Grandbois E."/>
            <person name="Grewal S."/>
            <person name="Gyaltsen K."/>
            <person name="Hafez N."/>
            <person name="Hagos B."/>
            <person name="Hall J."/>
            <person name="Henson C."/>
            <person name="Hollinger A."/>
            <person name="Honan T."/>
            <person name="Huard M.D."/>
            <person name="Hughes L."/>
            <person name="Hurhula B."/>
            <person name="Husby M.E."/>
            <person name="Kamat A."/>
            <person name="Kanga B."/>
            <person name="Kashin S."/>
            <person name="Khazanovich D."/>
            <person name="Kisner P."/>
            <person name="Lance K."/>
            <person name="Lara M."/>
            <person name="Lee W."/>
            <person name="Lennon N."/>
            <person name="Letendre F."/>
            <person name="LeVine R."/>
            <person name="Lipovsky A."/>
            <person name="Liu X."/>
            <person name="Liu J."/>
            <person name="Liu S."/>
            <person name="Lokyitsang T."/>
            <person name="Lokyitsang Y."/>
            <person name="Lubonja R."/>
            <person name="Lui A."/>
            <person name="MacDonald P."/>
            <person name="Magnisalis V."/>
            <person name="Maru K."/>
            <person name="Matthews C."/>
            <person name="McCusker W."/>
            <person name="McDonough S."/>
            <person name="Mehta T."/>
            <person name="Meldrim J."/>
            <person name="Meneus L."/>
            <person name="Mihai O."/>
            <person name="Mihalev A."/>
            <person name="Mihova T."/>
            <person name="Mittelman R."/>
            <person name="Mlenga V."/>
            <person name="Montmayeur A."/>
            <person name="Mulrain L."/>
            <person name="Navidi A."/>
            <person name="Naylor J."/>
            <person name="Negash T."/>
            <person name="Nguyen T."/>
            <person name="Nguyen N."/>
            <person name="Nicol R."/>
            <person name="Norbu C."/>
            <person name="Norbu N."/>
            <person name="Novod N."/>
            <person name="O'Neill B."/>
            <person name="Osman S."/>
            <person name="Markiewicz E."/>
            <person name="Oyono O.L."/>
            <person name="Patti C."/>
            <person name="Phunkhang P."/>
            <person name="Pierre F."/>
            <person name="Priest M."/>
            <person name="Raghuraman S."/>
            <person name="Rege F."/>
            <person name="Reyes R."/>
            <person name="Rise C."/>
            <person name="Rogov P."/>
            <person name="Ross K."/>
            <person name="Ryan E."/>
            <person name="Settipalli S."/>
            <person name="Shea T."/>
            <person name="Sherpa N."/>
            <person name="Shi L."/>
            <person name="Shih D."/>
            <person name="Sparrow T."/>
            <person name="Spaulding J."/>
            <person name="Stalker J."/>
            <person name="Stange-Thomann N."/>
            <person name="Stavropoulos S."/>
            <person name="Stone C."/>
            <person name="Strader C."/>
            <person name="Tesfaye S."/>
            <person name="Thomson T."/>
            <person name="Thoulutsang Y."/>
            <person name="Thoulutsang D."/>
            <person name="Topham K."/>
            <person name="Topping I."/>
            <person name="Tsamla T."/>
            <person name="Vassiliev H."/>
            <person name="Vo A."/>
            <person name="Wangchuk T."/>
            <person name="Wangdi T."/>
            <person name="Weiand M."/>
            <person name="Wilkinson J."/>
            <person name="Wilson A."/>
            <person name="Yadav S."/>
            <person name="Young G."/>
            <person name="Yu Q."/>
            <person name="Zembek L."/>
            <person name="Zhong D."/>
            <person name="Zimmer A."/>
            <person name="Zwirko Z."/>
            <person name="Jaffe D.B."/>
            <person name="Alvarez P."/>
            <person name="Brockman W."/>
            <person name="Butler J."/>
            <person name="Chin C."/>
            <person name="Gnerre S."/>
            <person name="Grabherr M."/>
            <person name="Kleber M."/>
            <person name="Mauceli E."/>
            <person name="MacCallum I."/>
        </authorList>
    </citation>
    <scope>NUCLEOTIDE SEQUENCE [LARGE SCALE GENOMIC DNA]</scope>
    <source>
        <strain evidence="2">MSH-3 / Tucson 14011-0111.49</strain>
    </source>
</reference>
<proteinExistence type="predicted"/>
<keyword evidence="2" id="KW-1185">Reference proteome</keyword>
<dbReference type="Gene3D" id="3.80.10.10">
    <property type="entry name" value="Ribonuclease Inhibitor"/>
    <property type="match status" value="1"/>
</dbReference>
<dbReference type="InterPro" id="IPR032675">
    <property type="entry name" value="LRR_dom_sf"/>
</dbReference>
<dbReference type="SUPFAM" id="SSF52047">
    <property type="entry name" value="RNI-like"/>
    <property type="match status" value="1"/>
</dbReference>
<protein>
    <submittedName>
        <fullName evidence="1">GL23661</fullName>
    </submittedName>
</protein>
<evidence type="ECO:0000313" key="2">
    <source>
        <dbReference type="Proteomes" id="UP000008744"/>
    </source>
</evidence>
<name>B4G6F8_DROPE</name>
<accession>B4G6F8</accession>
<dbReference type="OrthoDB" id="7870723at2759"/>
<dbReference type="OMA" id="ESLHAHM"/>
<dbReference type="AlphaFoldDB" id="B4G6F8"/>
<gene>
    <name evidence="1" type="primary">Dper\GL23661</name>
    <name evidence="1" type="ORF">Dper_GL23661</name>
</gene>
<dbReference type="EMBL" id="CH479179">
    <property type="protein sequence ID" value="EDW23916.1"/>
    <property type="molecule type" value="Genomic_DNA"/>
</dbReference>
<organism evidence="2">
    <name type="scientific">Drosophila persimilis</name>
    <name type="common">Fruit fly</name>
    <dbReference type="NCBI Taxonomy" id="7234"/>
    <lineage>
        <taxon>Eukaryota</taxon>
        <taxon>Metazoa</taxon>
        <taxon>Ecdysozoa</taxon>
        <taxon>Arthropoda</taxon>
        <taxon>Hexapoda</taxon>
        <taxon>Insecta</taxon>
        <taxon>Pterygota</taxon>
        <taxon>Neoptera</taxon>
        <taxon>Endopterygota</taxon>
        <taxon>Diptera</taxon>
        <taxon>Brachycera</taxon>
        <taxon>Muscomorpha</taxon>
        <taxon>Ephydroidea</taxon>
        <taxon>Drosophilidae</taxon>
        <taxon>Drosophila</taxon>
        <taxon>Sophophora</taxon>
    </lineage>
</organism>
<dbReference type="Proteomes" id="UP000008744">
    <property type="component" value="Unassembled WGS sequence"/>
</dbReference>
<evidence type="ECO:0000313" key="1">
    <source>
        <dbReference type="EMBL" id="EDW23916.1"/>
    </source>
</evidence>
<dbReference type="HOGENOM" id="CLU_1251815_0_0_1"/>
<sequence length="221" mass="25543">MTFRRTRGGWNSLNSLKYLESLHAHMPFVHNLKQFTCLRKLKLETFSYSRRGLAELDQLESLELIPNISKNNFEILVTNCQQLERLAFGVKLLDSTVPYELVCQLPKLQHLQVWHGGSLRESFIEGLINRQGSPLESLILKGHGLKEAQVQHLCNISTLKKLDIFCDTLPFVDLLKLKNLVYFHISSPMTEDQLLHLLDALPRLKVLNLLFCPELYVPFFD</sequence>